<gene>
    <name evidence="1" type="ORF">GCM10007390_25760</name>
</gene>
<dbReference type="AlphaFoldDB" id="A0A8J3D945"/>
<organism evidence="1 2">
    <name type="scientific">Persicitalea jodogahamensis</name>
    <dbReference type="NCBI Taxonomy" id="402147"/>
    <lineage>
        <taxon>Bacteria</taxon>
        <taxon>Pseudomonadati</taxon>
        <taxon>Bacteroidota</taxon>
        <taxon>Cytophagia</taxon>
        <taxon>Cytophagales</taxon>
        <taxon>Spirosomataceae</taxon>
        <taxon>Persicitalea</taxon>
    </lineage>
</organism>
<sequence length="68" mass="8153">MTLHYLLHSQLRLHNLTMLDAYERYCLFMEERPDLLRNLTDKLIAAYLHMDPATLSKTRKKYRDQGGK</sequence>
<comment type="caution">
    <text evidence="1">The sequence shown here is derived from an EMBL/GenBank/DDBJ whole genome shotgun (WGS) entry which is preliminary data.</text>
</comment>
<accession>A0A8J3D945</accession>
<dbReference type="Proteomes" id="UP000598271">
    <property type="component" value="Unassembled WGS sequence"/>
</dbReference>
<protein>
    <submittedName>
        <fullName evidence="1">Uncharacterized protein</fullName>
    </submittedName>
</protein>
<name>A0A8J3D945_9BACT</name>
<evidence type="ECO:0000313" key="2">
    <source>
        <dbReference type="Proteomes" id="UP000598271"/>
    </source>
</evidence>
<dbReference type="EMBL" id="BMXF01000002">
    <property type="protein sequence ID" value="GHB70887.1"/>
    <property type="molecule type" value="Genomic_DNA"/>
</dbReference>
<keyword evidence="2" id="KW-1185">Reference proteome</keyword>
<reference evidence="1 2" key="1">
    <citation type="journal article" date="2014" name="Int. J. Syst. Evol. Microbiol.">
        <title>Complete genome sequence of Corynebacterium casei LMG S-19264T (=DSM 44701T), isolated from a smear-ripened cheese.</title>
        <authorList>
            <consortium name="US DOE Joint Genome Institute (JGI-PGF)"/>
            <person name="Walter F."/>
            <person name="Albersmeier A."/>
            <person name="Kalinowski J."/>
            <person name="Ruckert C."/>
        </authorList>
    </citation>
    <scope>NUCLEOTIDE SEQUENCE [LARGE SCALE GENOMIC DNA]</scope>
    <source>
        <strain evidence="1 2">KCTC 12866</strain>
    </source>
</reference>
<evidence type="ECO:0000313" key="1">
    <source>
        <dbReference type="EMBL" id="GHB70887.1"/>
    </source>
</evidence>
<proteinExistence type="predicted"/>